<gene>
    <name evidence="1" type="ORF">MEUPH1_LOCUS6575</name>
</gene>
<protein>
    <submittedName>
        <fullName evidence="1">Uncharacterized protein</fullName>
    </submittedName>
</protein>
<sequence>MPTSSLMLTVDPKFMSRSMPDPVVCASVLDNHQPHIPMLLYDYVFRVGRGNLTGTIVRQSEFLTRSAAVPFPELKHRSIIFDRPF</sequence>
<dbReference type="AlphaFoldDB" id="A0AAV0W2Q9"/>
<accession>A0AAV0W2Q9</accession>
<proteinExistence type="predicted"/>
<dbReference type="EMBL" id="CARXXK010000001">
    <property type="protein sequence ID" value="CAI6350076.1"/>
    <property type="molecule type" value="Genomic_DNA"/>
</dbReference>
<keyword evidence="2" id="KW-1185">Reference proteome</keyword>
<organism evidence="1 2">
    <name type="scientific">Macrosiphum euphorbiae</name>
    <name type="common">potato aphid</name>
    <dbReference type="NCBI Taxonomy" id="13131"/>
    <lineage>
        <taxon>Eukaryota</taxon>
        <taxon>Metazoa</taxon>
        <taxon>Ecdysozoa</taxon>
        <taxon>Arthropoda</taxon>
        <taxon>Hexapoda</taxon>
        <taxon>Insecta</taxon>
        <taxon>Pterygota</taxon>
        <taxon>Neoptera</taxon>
        <taxon>Paraneoptera</taxon>
        <taxon>Hemiptera</taxon>
        <taxon>Sternorrhyncha</taxon>
        <taxon>Aphidomorpha</taxon>
        <taxon>Aphidoidea</taxon>
        <taxon>Aphididae</taxon>
        <taxon>Macrosiphini</taxon>
        <taxon>Macrosiphum</taxon>
    </lineage>
</organism>
<evidence type="ECO:0000313" key="1">
    <source>
        <dbReference type="EMBL" id="CAI6350076.1"/>
    </source>
</evidence>
<name>A0AAV0W2Q9_9HEMI</name>
<evidence type="ECO:0000313" key="2">
    <source>
        <dbReference type="Proteomes" id="UP001160148"/>
    </source>
</evidence>
<comment type="caution">
    <text evidence="1">The sequence shown here is derived from an EMBL/GenBank/DDBJ whole genome shotgun (WGS) entry which is preliminary data.</text>
</comment>
<reference evidence="1 2" key="1">
    <citation type="submission" date="2023-01" db="EMBL/GenBank/DDBJ databases">
        <authorList>
            <person name="Whitehead M."/>
        </authorList>
    </citation>
    <scope>NUCLEOTIDE SEQUENCE [LARGE SCALE GENOMIC DNA]</scope>
</reference>
<dbReference type="Proteomes" id="UP001160148">
    <property type="component" value="Unassembled WGS sequence"/>
</dbReference>